<dbReference type="EMBL" id="DRLI01000258">
    <property type="protein sequence ID" value="HHM02692.1"/>
    <property type="molecule type" value="Genomic_DNA"/>
</dbReference>
<name>A0A7V5VF35_CALAY</name>
<feature type="signal peptide" evidence="1">
    <location>
        <begin position="1"/>
        <end position="18"/>
    </location>
</feature>
<feature type="chain" id="PRO_5031499612" evidence="1">
    <location>
        <begin position="19"/>
        <end position="298"/>
    </location>
</feature>
<gene>
    <name evidence="2" type="ORF">ENJ15_06725</name>
</gene>
<comment type="caution">
    <text evidence="2">The sequence shown here is derived from an EMBL/GenBank/DDBJ whole genome shotgun (WGS) entry which is preliminary data.</text>
</comment>
<keyword evidence="1" id="KW-0732">Signal</keyword>
<evidence type="ECO:0000256" key="1">
    <source>
        <dbReference type="SAM" id="SignalP"/>
    </source>
</evidence>
<dbReference type="Proteomes" id="UP000885771">
    <property type="component" value="Unassembled WGS sequence"/>
</dbReference>
<dbReference type="AlphaFoldDB" id="A0A7V5VF35"/>
<evidence type="ECO:0000313" key="2">
    <source>
        <dbReference type="EMBL" id="HHM02692.1"/>
    </source>
</evidence>
<proteinExistence type="predicted"/>
<dbReference type="PANTHER" id="PTHR41913:SF1">
    <property type="entry name" value="DUF1684 DOMAIN-CONTAINING PROTEIN"/>
    <property type="match status" value="1"/>
</dbReference>
<organism evidence="2">
    <name type="scientific">Caldithrix abyssi</name>
    <dbReference type="NCBI Taxonomy" id="187145"/>
    <lineage>
        <taxon>Bacteria</taxon>
        <taxon>Pseudomonadati</taxon>
        <taxon>Calditrichota</taxon>
        <taxon>Calditrichia</taxon>
        <taxon>Calditrichales</taxon>
        <taxon>Calditrichaceae</taxon>
        <taxon>Caldithrix</taxon>
    </lineage>
</organism>
<accession>A0A7V5VF35</accession>
<dbReference type="Pfam" id="PF07920">
    <property type="entry name" value="DUF1684"/>
    <property type="match status" value="1"/>
</dbReference>
<dbReference type="PANTHER" id="PTHR41913">
    <property type="entry name" value="DUF1684 DOMAIN-CONTAINING PROTEIN"/>
    <property type="match status" value="1"/>
</dbReference>
<reference evidence="2" key="1">
    <citation type="journal article" date="2020" name="mSystems">
        <title>Genome- and Community-Level Interaction Insights into Carbon Utilization and Element Cycling Functions of Hydrothermarchaeota in Hydrothermal Sediment.</title>
        <authorList>
            <person name="Zhou Z."/>
            <person name="Liu Y."/>
            <person name="Xu W."/>
            <person name="Pan J."/>
            <person name="Luo Z.H."/>
            <person name="Li M."/>
        </authorList>
    </citation>
    <scope>NUCLEOTIDE SEQUENCE [LARGE SCALE GENOMIC DNA]</scope>
    <source>
        <strain evidence="2">HyVt-460</strain>
    </source>
</reference>
<protein>
    <submittedName>
        <fullName evidence="2">DUF1684 domain-containing protein</fullName>
    </submittedName>
</protein>
<dbReference type="InterPro" id="IPR012467">
    <property type="entry name" value="DUF1684"/>
</dbReference>
<sequence length="298" mass="33623">MMRFVLFTMLLLMLAACGPEQFNEKQYREEVESWHRKRIENLKKADGWLTLEGLFWLESGENSFGAAAGNALVFPEGMPDRMGRFVLNDTVVTVHIEHGVEVTSADTLLREGELRADVTGEPTILKWKSYSWYVIKRQEKYGIRLKNSASPVLAGFTGIERFPVDIKWRVPARLVPHEDKTTIPVPNVLGQIVNEPSPGSLLFTIEGREYRLDPVATAGDEEYFIVFADASNGETTYGAGRFLTVPRVNEEGMTWIDFNRAYNPPCVFTPYATCPLPPAQNRLDISVTAGEKVWGHHE</sequence>
<dbReference type="PROSITE" id="PS51257">
    <property type="entry name" value="PROKAR_LIPOPROTEIN"/>
    <property type="match status" value="1"/>
</dbReference>